<dbReference type="RefSeq" id="WP_024398867.1">
    <property type="nucleotide sequence ID" value="NZ_CP024974.1"/>
</dbReference>
<dbReference type="AlphaFoldDB" id="A0A0Z8R8W5"/>
<name>A0A0Z8R8W5_STRSU</name>
<reference evidence="4 5" key="1">
    <citation type="submission" date="2016-02" db="EMBL/GenBank/DDBJ databases">
        <authorList>
            <consortium name="Pathogen Informatics"/>
        </authorList>
    </citation>
    <scope>NUCLEOTIDE SEQUENCE [LARGE SCALE GENOMIC DNA]</scope>
    <source>
        <strain evidence="1 5">LSS23</strain>
        <strain evidence="3 4">SS1013</strain>
    </source>
</reference>
<protein>
    <submittedName>
        <fullName evidence="3">Uncharacterized protein</fullName>
    </submittedName>
</protein>
<evidence type="ECO:0000313" key="4">
    <source>
        <dbReference type="Proteomes" id="UP000069526"/>
    </source>
</evidence>
<evidence type="ECO:0000313" key="5">
    <source>
        <dbReference type="Proteomes" id="UP000073434"/>
    </source>
</evidence>
<dbReference type="EMBL" id="FIJK01000094">
    <property type="protein sequence ID" value="CYW78125.1"/>
    <property type="molecule type" value="Genomic_DNA"/>
</dbReference>
<dbReference type="Proteomes" id="UP000073434">
    <property type="component" value="Unassembled WGS sequence"/>
</dbReference>
<evidence type="ECO:0000313" key="2">
    <source>
        <dbReference type="EMBL" id="CYU39962.1"/>
    </source>
</evidence>
<evidence type="ECO:0000313" key="1">
    <source>
        <dbReference type="EMBL" id="CYU26517.1"/>
    </source>
</evidence>
<sequence length="71" mass="7914">MNKKGRPAGVKNERGLYTIAIPKEIYDQIDDLAIGSGRSRTAVATFVFTKGLEHIQIVEETITRKRIVGIE</sequence>
<dbReference type="EMBL" id="FIFW01000005">
    <property type="protein sequence ID" value="CYU39962.1"/>
    <property type="molecule type" value="Genomic_DNA"/>
</dbReference>
<dbReference type="Proteomes" id="UP000069526">
    <property type="component" value="Unassembled WGS sequence"/>
</dbReference>
<proteinExistence type="predicted"/>
<dbReference type="EMBL" id="FIFW01000003">
    <property type="protein sequence ID" value="CYU26517.1"/>
    <property type="molecule type" value="Genomic_DNA"/>
</dbReference>
<organism evidence="3 4">
    <name type="scientific">Streptococcus suis</name>
    <dbReference type="NCBI Taxonomy" id="1307"/>
    <lineage>
        <taxon>Bacteria</taxon>
        <taxon>Bacillati</taxon>
        <taxon>Bacillota</taxon>
        <taxon>Bacilli</taxon>
        <taxon>Lactobacillales</taxon>
        <taxon>Streptococcaceae</taxon>
        <taxon>Streptococcus</taxon>
    </lineage>
</organism>
<gene>
    <name evidence="1" type="ORF">ERS132385_00398</name>
    <name evidence="2" type="ORF">ERS132385_00731</name>
    <name evidence="3" type="ORF">ERS132539_02298</name>
</gene>
<evidence type="ECO:0000313" key="3">
    <source>
        <dbReference type="EMBL" id="CYW78125.1"/>
    </source>
</evidence>
<accession>A0A0Z8R8W5</accession>